<keyword evidence="3" id="KW-1185">Reference proteome</keyword>
<dbReference type="Proteomes" id="UP000032300">
    <property type="component" value="Chromosome"/>
</dbReference>
<dbReference type="AlphaFoldDB" id="A0A7U5BG03"/>
<name>A0A7U5BG03_9SPHN</name>
<evidence type="ECO:0000313" key="3">
    <source>
        <dbReference type="Proteomes" id="UP000032300"/>
    </source>
</evidence>
<dbReference type="InterPro" id="IPR032708">
    <property type="entry name" value="McjB_C"/>
</dbReference>
<dbReference type="EMBL" id="CP010836">
    <property type="protein sequence ID" value="AJP74558.1"/>
    <property type="molecule type" value="Genomic_DNA"/>
</dbReference>
<gene>
    <name evidence="2" type="ORF">TS85_15210</name>
</gene>
<protein>
    <recommendedName>
        <fullName evidence="1">Microcin J25-processing protein McjB C-terminal domain-containing protein</fullName>
    </recommendedName>
</protein>
<dbReference type="InterPro" id="IPR053521">
    <property type="entry name" value="McjB-like"/>
</dbReference>
<accession>A0A7U5BG03</accession>
<proteinExistence type="predicted"/>
<dbReference type="KEGG" id="sphi:TS85_15210"/>
<sequence length="145" mass="15885">MRTLRRIPPRTLALLPCAWVLLGLARIAILTVQFRRIAPLLGTRADLDYRPPRLADALDQRALRIGQVVRLAARYSVWNANCFPQALCAALLLRCARVPHIVYFGVRKGSEGQIEAHAWVVAGLRAVTGGGGHARFAVVGAFARP</sequence>
<reference evidence="2 3" key="1">
    <citation type="journal article" date="2015" name="Int. J. Syst. Evol. Microbiol.">
        <title>Sphingomonas hengshuiensis sp. nov., isolated from lake wetland.</title>
        <authorList>
            <person name="Wei S."/>
            <person name="Wang T."/>
            <person name="Liu H."/>
            <person name="Zhang C."/>
            <person name="Guo J."/>
            <person name="Wang Q."/>
            <person name="Liang K."/>
            <person name="Zhang Z."/>
        </authorList>
    </citation>
    <scope>NUCLEOTIDE SEQUENCE [LARGE SCALE GENOMIC DNA]</scope>
    <source>
        <strain evidence="2 3">WHSC-8</strain>
    </source>
</reference>
<reference evidence="2 3" key="2">
    <citation type="submission" date="2015-02" db="EMBL/GenBank/DDBJ databases">
        <title>The complete genome of Sphingomonas hengshuiensis sp. WHSC-8 isolated from soil of Hengshui Lake.</title>
        <authorList>
            <person name="Wei S."/>
            <person name="Guo J."/>
            <person name="Su C."/>
            <person name="Wu R."/>
            <person name="Zhang Z."/>
            <person name="Liang K."/>
            <person name="Li H."/>
            <person name="Wang T."/>
            <person name="Liu H."/>
            <person name="Zhang C."/>
            <person name="Li Z."/>
            <person name="Wang Q."/>
            <person name="Meng J."/>
        </authorList>
    </citation>
    <scope>NUCLEOTIDE SEQUENCE [LARGE SCALE GENOMIC DNA]</scope>
    <source>
        <strain evidence="2 3">WHSC-8</strain>
    </source>
</reference>
<organism evidence="2 3">
    <name type="scientific">Sphingomonas hengshuiensis</name>
    <dbReference type="NCBI Taxonomy" id="1609977"/>
    <lineage>
        <taxon>Bacteria</taxon>
        <taxon>Pseudomonadati</taxon>
        <taxon>Pseudomonadota</taxon>
        <taxon>Alphaproteobacteria</taxon>
        <taxon>Sphingomonadales</taxon>
        <taxon>Sphingomonadaceae</taxon>
        <taxon>Sphingomonas</taxon>
    </lineage>
</organism>
<feature type="domain" description="Microcin J25-processing protein McjB C-terminal" evidence="1">
    <location>
        <begin position="29"/>
        <end position="139"/>
    </location>
</feature>
<dbReference type="Pfam" id="PF13471">
    <property type="entry name" value="Transglut_core3"/>
    <property type="match status" value="1"/>
</dbReference>
<evidence type="ECO:0000313" key="2">
    <source>
        <dbReference type="EMBL" id="AJP74558.1"/>
    </source>
</evidence>
<dbReference type="NCBIfam" id="NF033537">
    <property type="entry name" value="lasso_biosyn_B2"/>
    <property type="match status" value="1"/>
</dbReference>
<evidence type="ECO:0000259" key="1">
    <source>
        <dbReference type="Pfam" id="PF13471"/>
    </source>
</evidence>